<accession>L0RW39</accession>
<dbReference type="KEGG" id="mcy:MCYN_0635"/>
<dbReference type="AlphaFoldDB" id="L0RW39"/>
<dbReference type="HOGENOM" id="CLU_015669_0_0_14"/>
<keyword evidence="4" id="KW-1185">Reference proteome</keyword>
<dbReference type="PROSITE" id="PS51257">
    <property type="entry name" value="PROKAR_LIPOPROTEIN"/>
    <property type="match status" value="1"/>
</dbReference>
<evidence type="ECO:0000313" key="4">
    <source>
        <dbReference type="Proteomes" id="UP000010466"/>
    </source>
</evidence>
<evidence type="ECO:0000256" key="1">
    <source>
        <dbReference type="SAM" id="MobiDB-lite"/>
    </source>
</evidence>
<feature type="region of interest" description="Disordered" evidence="1">
    <location>
        <begin position="30"/>
        <end position="52"/>
    </location>
</feature>
<feature type="domain" description="DUF31" evidence="2">
    <location>
        <begin position="298"/>
        <end position="648"/>
    </location>
</feature>
<evidence type="ECO:0000259" key="2">
    <source>
        <dbReference type="Pfam" id="PF01732"/>
    </source>
</evidence>
<keyword evidence="3" id="KW-0449">Lipoprotein</keyword>
<proteinExistence type="predicted"/>
<gene>
    <name evidence="3" type="primary">MCYN0635</name>
    <name evidence="3" type="ordered locus">MCYN_0635</name>
</gene>
<dbReference type="Pfam" id="PF01732">
    <property type="entry name" value="Mycop_pep_DUF31"/>
    <property type="match status" value="1"/>
</dbReference>
<dbReference type="Proteomes" id="UP000010466">
    <property type="component" value="Chromosome"/>
</dbReference>
<dbReference type="NCBIfam" id="NF045841">
    <property type="entry name" value="Ig_SerProt_MIP"/>
    <property type="match status" value="1"/>
</dbReference>
<dbReference type="PATRIC" id="fig|1246955.3.peg.573"/>
<protein>
    <submittedName>
        <fullName evidence="3">LIPOPROTEIN</fullName>
    </submittedName>
</protein>
<feature type="compositionally biased region" description="Basic and acidic residues" evidence="1">
    <location>
        <begin position="30"/>
        <end position="46"/>
    </location>
</feature>
<organism evidence="3 4">
    <name type="scientific">Mycoplasmopsis cynos (strain C142)</name>
    <name type="common">Mycoplasma cynos</name>
    <dbReference type="NCBI Taxonomy" id="1246955"/>
    <lineage>
        <taxon>Bacteria</taxon>
        <taxon>Bacillati</taxon>
        <taxon>Mycoplasmatota</taxon>
        <taxon>Mycoplasmoidales</taxon>
        <taxon>Metamycoplasmataceae</taxon>
        <taxon>Mycoplasmopsis</taxon>
    </lineage>
</organism>
<dbReference type="InterPro" id="IPR022382">
    <property type="entry name" value="Mycoplasma_peptidase_DUF31"/>
</dbReference>
<evidence type="ECO:0000313" key="3">
    <source>
        <dbReference type="EMBL" id="CCP24367.1"/>
    </source>
</evidence>
<dbReference type="NCBIfam" id="NF045842">
    <property type="entry name" value="MIP_near_MIB"/>
    <property type="match status" value="1"/>
</dbReference>
<dbReference type="STRING" id="1246955.MCYN_0635"/>
<dbReference type="eggNOG" id="ENOG5033SXH">
    <property type="taxonomic scope" value="Bacteria"/>
</dbReference>
<sequence>MNMKIKKIKNILLGISPIFPILLVTSCETSKDDKQNPQEKLPKDTEQSETPNDATIVQIYNDAKQLKFNFTEYDHLHKKASDIFFTSLEAESIKFNVTGDKASLYEYRILSLAPDKDEKGQTISNRTGKGKISFEIKSKLNPEKSIIHTIEVSGFKNNPQNIGADGILPPSEFVLPKSYAAQYATDFNQIQRFEKDNEDYIKTLKRQPGLDDANFRSDLGSVTEEQKNKFNELAKSVNQDSYDNLKLKGFTLPVYDSNGSVKGLHLYDAPELGKGPSWVDVVKRNPYNSKGIPRVLINEHYRDIALQTIRIAFNNPDEEKTKELGKPTGRLTSGTAWILDYVKPESGKYPTKWYYGTNLHVADALTSKTTDWGIEVLSKKINILTKLKVNQLDDRYIHKGFQGQNGIKKIFTGDNYLKTKPSDFLADEQKTKYANNEEFIDFAVLEIDFKALGLSEAEIKEVTNDYANLDQSKKVKFISNSYLKDYSKIDFPLSRQKLDNEYKGDSLYILGYPTAAGDYFLKPYEEDDQKKVAKYTYSLWTNAETKFYGDILRDENTGKSKYTDKELKRGNFLSYEIGYRSFIDKPGVTDAFLASHRVGPNLHTSETAPNGLINFGLEYMPRHYVPAGGSSGSSVRNQNYELVGIFHAANSSANAGLAAAFRSEGYDYKGLYGSYNLPQYDLIYGGGKDQSKSYREEMKKLYESKNVKTELFPDGFADDKVPEKFKFNSTTSSTSQEKTTEKGKS</sequence>
<reference evidence="4" key="1">
    <citation type="journal article" date="2013" name="Genome Announc.">
        <title>Complete genome sequence of Mycoplasma cynos strain C142.</title>
        <authorList>
            <person name="Walker C.A."/>
            <person name="Mannering S.A."/>
            <person name="Shields S."/>
            <person name="Blake D.P."/>
            <person name="Brownlie J."/>
        </authorList>
    </citation>
    <scope>NUCLEOTIDE SEQUENCE [LARGE SCALE GENOMIC DNA]</scope>
    <source>
        <strain evidence="4">C142</strain>
    </source>
</reference>
<dbReference type="EMBL" id="HF559394">
    <property type="protein sequence ID" value="CCP24367.1"/>
    <property type="molecule type" value="Genomic_DNA"/>
</dbReference>
<name>L0RW39_MYCC1</name>